<keyword evidence="1" id="KW-0328">Glycosyltransferase</keyword>
<dbReference type="InterPro" id="IPR028098">
    <property type="entry name" value="Glyco_trans_4-like_N"/>
</dbReference>
<evidence type="ECO:0000256" key="1">
    <source>
        <dbReference type="ARBA" id="ARBA00022676"/>
    </source>
</evidence>
<reference evidence="4" key="1">
    <citation type="submission" date="2020-02" db="EMBL/GenBank/DDBJ databases">
        <authorList>
            <person name="Meier V. D."/>
        </authorList>
    </citation>
    <scope>NUCLEOTIDE SEQUENCE</scope>
    <source>
        <strain evidence="4">AVDCRST_MAG34</strain>
    </source>
</reference>
<dbReference type="Pfam" id="PF13692">
    <property type="entry name" value="Glyco_trans_1_4"/>
    <property type="match status" value="1"/>
</dbReference>
<gene>
    <name evidence="4" type="ORF">AVDCRST_MAG34-58</name>
</gene>
<dbReference type="EMBL" id="CADCUI010000004">
    <property type="protein sequence ID" value="CAA9327360.1"/>
    <property type="molecule type" value="Genomic_DNA"/>
</dbReference>
<accession>A0A6J4LCU4</accession>
<evidence type="ECO:0000256" key="2">
    <source>
        <dbReference type="ARBA" id="ARBA00022679"/>
    </source>
</evidence>
<keyword evidence="2" id="KW-0808">Transferase</keyword>
<name>A0A6J4LCU4_9ACTN</name>
<dbReference type="PANTHER" id="PTHR45947:SF3">
    <property type="entry name" value="SULFOQUINOVOSYL TRANSFERASE SQD2"/>
    <property type="match status" value="1"/>
</dbReference>
<evidence type="ECO:0000259" key="3">
    <source>
        <dbReference type="Pfam" id="PF13439"/>
    </source>
</evidence>
<dbReference type="AlphaFoldDB" id="A0A6J4LCU4"/>
<protein>
    <recommendedName>
        <fullName evidence="3">Glycosyltransferase subfamily 4-like N-terminal domain-containing protein</fullName>
    </recommendedName>
</protein>
<dbReference type="Gene3D" id="3.40.50.2000">
    <property type="entry name" value="Glycogen Phosphorylase B"/>
    <property type="match status" value="2"/>
</dbReference>
<dbReference type="Pfam" id="PF13439">
    <property type="entry name" value="Glyco_transf_4"/>
    <property type="match status" value="1"/>
</dbReference>
<proteinExistence type="predicted"/>
<feature type="domain" description="Glycosyltransferase subfamily 4-like N-terminal" evidence="3">
    <location>
        <begin position="20"/>
        <end position="180"/>
    </location>
</feature>
<dbReference type="PANTHER" id="PTHR45947">
    <property type="entry name" value="SULFOQUINOVOSYL TRANSFERASE SQD2"/>
    <property type="match status" value="1"/>
</dbReference>
<organism evidence="4">
    <name type="scientific">uncultured Nocardioidaceae bacterium</name>
    <dbReference type="NCBI Taxonomy" id="253824"/>
    <lineage>
        <taxon>Bacteria</taxon>
        <taxon>Bacillati</taxon>
        <taxon>Actinomycetota</taxon>
        <taxon>Actinomycetes</taxon>
        <taxon>Propionibacteriales</taxon>
        <taxon>Nocardioidaceae</taxon>
        <taxon>environmental samples</taxon>
    </lineage>
</organism>
<dbReference type="InterPro" id="IPR050194">
    <property type="entry name" value="Glycosyltransferase_grp1"/>
</dbReference>
<dbReference type="GO" id="GO:0016758">
    <property type="term" value="F:hexosyltransferase activity"/>
    <property type="evidence" value="ECO:0007669"/>
    <property type="project" value="TreeGrafter"/>
</dbReference>
<dbReference type="SUPFAM" id="SSF53756">
    <property type="entry name" value="UDP-Glycosyltransferase/glycogen phosphorylase"/>
    <property type="match status" value="1"/>
</dbReference>
<dbReference type="GO" id="GO:1901137">
    <property type="term" value="P:carbohydrate derivative biosynthetic process"/>
    <property type="evidence" value="ECO:0007669"/>
    <property type="project" value="UniProtKB-ARBA"/>
</dbReference>
<evidence type="ECO:0000313" key="4">
    <source>
        <dbReference type="EMBL" id="CAA9327360.1"/>
    </source>
</evidence>
<sequence length="390" mass="42212">MTDASSGEPLRILHVSEVHYGGVVTLLRYFVAAQHEAGHDVHLLAPGAIPTLPGATMHEWHLDRGRPRDLVTWIRELRSTVARVQPDVIHLHSFIAGLVGRLPGSLSWAGRVPMVYQPHAWSTDLFKQKSLSAAVAATERFGGNKTDLMVANCRDEVDAGRALGVTTPAHVLGVAMDLERFHPVDAATRQQVRQELGVDGQHVVLCLGRVTWQKAQDLLLPVWDRRPLPGATLALVGPGDPEAVRSLAPTEFDRSVRFFGPSDDVRPWLWAADVLVLSSRYEGFPMVVAEAMAAGLPVVSTAVNGAHEALREGELPIAGEVVPLGDMDGLLDLAQARLADPDQVAAERVGARLRAEELYDPAMVTGRLEAAYREAIARSASTRTRAGSRA</sequence>